<dbReference type="GeneID" id="17262235"/>
<dbReference type="KEGG" id="ehx:EMIHUDRAFT_245379"/>
<dbReference type="PANTHER" id="PTHR47763:SF1">
    <property type="entry name" value="DUF659 DOMAIN-CONTAINING PROTEIN"/>
    <property type="match status" value="1"/>
</dbReference>
<dbReference type="Proteomes" id="UP000013827">
    <property type="component" value="Unassembled WGS sequence"/>
</dbReference>
<dbReference type="AlphaFoldDB" id="A0A0D3IXV3"/>
<dbReference type="InterPro" id="IPR036465">
    <property type="entry name" value="vWFA_dom_sf"/>
</dbReference>
<accession>A0A0D3IXV3</accession>
<proteinExistence type="predicted"/>
<dbReference type="InterPro" id="IPR052969">
    <property type="entry name" value="Thr-specific_kinase-like"/>
</dbReference>
<dbReference type="PANTHER" id="PTHR47763">
    <property type="entry name" value="ALPHA-PROTEIN KINASE VWKA"/>
    <property type="match status" value="1"/>
</dbReference>
<keyword evidence="2" id="KW-1185">Reference proteome</keyword>
<evidence type="ECO:0000313" key="2">
    <source>
        <dbReference type="Proteomes" id="UP000013827"/>
    </source>
</evidence>
<dbReference type="Gene3D" id="3.40.50.410">
    <property type="entry name" value="von Willebrand factor, type A domain"/>
    <property type="match status" value="1"/>
</dbReference>
<dbReference type="HOGENOM" id="CLU_616000_0_0_1"/>
<dbReference type="SUPFAM" id="SSF53300">
    <property type="entry name" value="vWA-like"/>
    <property type="match status" value="1"/>
</dbReference>
<name>A0A0D3IXV3_EMIH1</name>
<evidence type="ECO:0000313" key="1">
    <source>
        <dbReference type="EnsemblProtists" id="EOD16088"/>
    </source>
</evidence>
<organism evidence="1 2">
    <name type="scientific">Emiliania huxleyi (strain CCMP1516)</name>
    <dbReference type="NCBI Taxonomy" id="280463"/>
    <lineage>
        <taxon>Eukaryota</taxon>
        <taxon>Haptista</taxon>
        <taxon>Haptophyta</taxon>
        <taxon>Prymnesiophyceae</taxon>
        <taxon>Isochrysidales</taxon>
        <taxon>Noelaerhabdaceae</taxon>
        <taxon>Emiliania</taxon>
    </lineage>
</organism>
<dbReference type="PaxDb" id="2903-EOD16088"/>
<dbReference type="EnsemblProtists" id="EOD16088">
    <property type="protein sequence ID" value="EOD16088"/>
    <property type="gene ID" value="EMIHUDRAFT_245379"/>
</dbReference>
<dbReference type="RefSeq" id="XP_005768517.1">
    <property type="nucleotide sequence ID" value="XM_005768460.1"/>
</dbReference>
<reference evidence="1" key="2">
    <citation type="submission" date="2024-10" db="UniProtKB">
        <authorList>
            <consortium name="EnsemblProtists"/>
        </authorList>
    </citation>
    <scope>IDENTIFICATION</scope>
</reference>
<dbReference type="GO" id="GO:0004674">
    <property type="term" value="F:protein serine/threonine kinase activity"/>
    <property type="evidence" value="ECO:0007669"/>
    <property type="project" value="TreeGrafter"/>
</dbReference>
<dbReference type="GO" id="GO:0005737">
    <property type="term" value="C:cytoplasm"/>
    <property type="evidence" value="ECO:0007669"/>
    <property type="project" value="TreeGrafter"/>
</dbReference>
<sequence length="445" mass="47082">MSHGRYDRESAAGQRNDALRAKYRKLRAGLNMRLAEAGHLLEPLLAAKRLDAIDFKKAPKGALAKCRKALLKDPETAARWKKAMAASDKAVPDITDIGGALPTLPVVLTAEGRGVPPSQPPALLLAAFVAACSQKLRHVAVDGELIALAGATASLKAHGMRLLLVHRLREAADAAVGRFKPRANLRPMPSRGAEIVDCKTHVSNVIRGLKADLAVGEVRVSFVGYRDWGERNSPHAPRVVVHEFVPLSRVDEVTAAIGREGANGGGDGPEDVIIAIESALRLEWRGDVRVAVFIADAPAHGYSGQGRGGDDFPAGLCPDQRTPLPTLLGRLANEQGVDLLATKLNSYTDIFYNMLAEQYPGGDGFGVLSLTDVAHKFKAAIMGALSEAVLSLIAPSADAAGVQTFDGTTLSSLTATLSASLREPRATQPFIDAMSAAGATLMKRI</sequence>
<reference evidence="2" key="1">
    <citation type="journal article" date="2013" name="Nature">
        <title>Pan genome of the phytoplankton Emiliania underpins its global distribution.</title>
        <authorList>
            <person name="Read B.A."/>
            <person name="Kegel J."/>
            <person name="Klute M.J."/>
            <person name="Kuo A."/>
            <person name="Lefebvre S.C."/>
            <person name="Maumus F."/>
            <person name="Mayer C."/>
            <person name="Miller J."/>
            <person name="Monier A."/>
            <person name="Salamov A."/>
            <person name="Young J."/>
            <person name="Aguilar M."/>
            <person name="Claverie J.M."/>
            <person name="Frickenhaus S."/>
            <person name="Gonzalez K."/>
            <person name="Herman E.K."/>
            <person name="Lin Y.C."/>
            <person name="Napier J."/>
            <person name="Ogata H."/>
            <person name="Sarno A.F."/>
            <person name="Shmutz J."/>
            <person name="Schroeder D."/>
            <person name="de Vargas C."/>
            <person name="Verret F."/>
            <person name="von Dassow P."/>
            <person name="Valentin K."/>
            <person name="Van de Peer Y."/>
            <person name="Wheeler G."/>
            <person name="Dacks J.B."/>
            <person name="Delwiche C.F."/>
            <person name="Dyhrman S.T."/>
            <person name="Glockner G."/>
            <person name="John U."/>
            <person name="Richards T."/>
            <person name="Worden A.Z."/>
            <person name="Zhang X."/>
            <person name="Grigoriev I.V."/>
            <person name="Allen A.E."/>
            <person name="Bidle K."/>
            <person name="Borodovsky M."/>
            <person name="Bowler C."/>
            <person name="Brownlee C."/>
            <person name="Cock J.M."/>
            <person name="Elias M."/>
            <person name="Gladyshev V.N."/>
            <person name="Groth M."/>
            <person name="Guda C."/>
            <person name="Hadaegh A."/>
            <person name="Iglesias-Rodriguez M.D."/>
            <person name="Jenkins J."/>
            <person name="Jones B.M."/>
            <person name="Lawson T."/>
            <person name="Leese F."/>
            <person name="Lindquist E."/>
            <person name="Lobanov A."/>
            <person name="Lomsadze A."/>
            <person name="Malik S.B."/>
            <person name="Marsh M.E."/>
            <person name="Mackinder L."/>
            <person name="Mock T."/>
            <person name="Mueller-Roeber B."/>
            <person name="Pagarete A."/>
            <person name="Parker M."/>
            <person name="Probert I."/>
            <person name="Quesneville H."/>
            <person name="Raines C."/>
            <person name="Rensing S.A."/>
            <person name="Riano-Pachon D.M."/>
            <person name="Richier S."/>
            <person name="Rokitta S."/>
            <person name="Shiraiwa Y."/>
            <person name="Soanes D.M."/>
            <person name="van der Giezen M."/>
            <person name="Wahlund T.M."/>
            <person name="Williams B."/>
            <person name="Wilson W."/>
            <person name="Wolfe G."/>
            <person name="Wurch L.L."/>
        </authorList>
    </citation>
    <scope>NUCLEOTIDE SEQUENCE</scope>
</reference>
<protein>
    <submittedName>
        <fullName evidence="1">Uncharacterized protein</fullName>
    </submittedName>
</protein>